<dbReference type="PANTHER" id="PTHR43194">
    <property type="entry name" value="HYDROLASE ALPHA/BETA FOLD FAMILY"/>
    <property type="match status" value="1"/>
</dbReference>
<evidence type="ECO:0000313" key="3">
    <source>
        <dbReference type="Proteomes" id="UP000658656"/>
    </source>
</evidence>
<dbReference type="Gene3D" id="3.40.50.1820">
    <property type="entry name" value="alpha/beta hydrolase"/>
    <property type="match status" value="1"/>
</dbReference>
<reference evidence="2" key="1">
    <citation type="journal article" date="2014" name="Int. J. Syst. Evol. Microbiol.">
        <title>Complete genome sequence of Corynebacterium casei LMG S-19264T (=DSM 44701T), isolated from a smear-ripened cheese.</title>
        <authorList>
            <consortium name="US DOE Joint Genome Institute (JGI-PGF)"/>
            <person name="Walter F."/>
            <person name="Albersmeier A."/>
            <person name="Kalinowski J."/>
            <person name="Ruckert C."/>
        </authorList>
    </citation>
    <scope>NUCLEOTIDE SEQUENCE</scope>
    <source>
        <strain evidence="2">CGMCC 4.7679</strain>
    </source>
</reference>
<dbReference type="GO" id="GO:0016787">
    <property type="term" value="F:hydrolase activity"/>
    <property type="evidence" value="ECO:0007669"/>
    <property type="project" value="UniProtKB-KW"/>
</dbReference>
<name>A0A8H9IMG0_9PSEU</name>
<organism evidence="2 3">
    <name type="scientific">Amycolatopsis bartoniae</name>
    <dbReference type="NCBI Taxonomy" id="941986"/>
    <lineage>
        <taxon>Bacteria</taxon>
        <taxon>Bacillati</taxon>
        <taxon>Actinomycetota</taxon>
        <taxon>Actinomycetes</taxon>
        <taxon>Pseudonocardiales</taxon>
        <taxon>Pseudonocardiaceae</taxon>
        <taxon>Amycolatopsis</taxon>
    </lineage>
</organism>
<dbReference type="PANTHER" id="PTHR43194:SF4">
    <property type="entry name" value="AB HYDROLASE-1 DOMAIN-CONTAINING PROTEIN"/>
    <property type="match status" value="1"/>
</dbReference>
<reference evidence="2" key="2">
    <citation type="submission" date="2020-09" db="EMBL/GenBank/DDBJ databases">
        <authorList>
            <person name="Sun Q."/>
            <person name="Zhou Y."/>
        </authorList>
    </citation>
    <scope>NUCLEOTIDE SEQUENCE</scope>
    <source>
        <strain evidence="2">CGMCC 4.7679</strain>
    </source>
</reference>
<keyword evidence="2" id="KW-0378">Hydrolase</keyword>
<comment type="caution">
    <text evidence="2">The sequence shown here is derived from an EMBL/GenBank/DDBJ whole genome shotgun (WGS) entry which is preliminary data.</text>
</comment>
<evidence type="ECO:0000313" key="2">
    <source>
        <dbReference type="EMBL" id="GHF34884.1"/>
    </source>
</evidence>
<dbReference type="SUPFAM" id="SSF53474">
    <property type="entry name" value="alpha/beta-Hydrolases"/>
    <property type="match status" value="1"/>
</dbReference>
<accession>A0A8H9IMG0</accession>
<keyword evidence="3" id="KW-1185">Reference proteome</keyword>
<dbReference type="AlphaFoldDB" id="A0A8H9IMG0"/>
<dbReference type="InterPro" id="IPR029058">
    <property type="entry name" value="AB_hydrolase_fold"/>
</dbReference>
<sequence>MPQPADAAVRLADQGYFWLGVNYEQRDGQTVVDGSQLYVEYQKPEEQTQPYPVVLIHGGGGQGLDWLGTPDGRPGWRTLLVQRGYAVYVVDRPGHGRSPVRWNGATSGLAPSVESLGRLFSGAGNRAHTQWPGGDGVLAQLLASQVAVPDDLAADHAVMRRRGGELLDRIGPSIVMTNSAGGPSGWLMADERPGLVRAVVALEPLGPSGPIPLPWGLTASPITYEPAASGPDDLGLTDVAGEAGEPTVRLQSDPPRRLPNLADLPIAIVSGEQSFAGPMDAGTFAFLRQAGCQRAEHLRLGELGIHGNGHLMMLERNNEEVLDAVLTWLGKRLS</sequence>
<dbReference type="InterPro" id="IPR050228">
    <property type="entry name" value="Carboxylesterase_BioH"/>
</dbReference>
<dbReference type="OrthoDB" id="7820973at2"/>
<dbReference type="InterPro" id="IPR000073">
    <property type="entry name" value="AB_hydrolase_1"/>
</dbReference>
<proteinExistence type="predicted"/>
<gene>
    <name evidence="2" type="ORF">GCM10017566_04490</name>
</gene>
<dbReference type="Pfam" id="PF00561">
    <property type="entry name" value="Abhydrolase_1"/>
    <property type="match status" value="1"/>
</dbReference>
<dbReference type="Proteomes" id="UP000658656">
    <property type="component" value="Unassembled WGS sequence"/>
</dbReference>
<dbReference type="RefSeq" id="WP_145933533.1">
    <property type="nucleotide sequence ID" value="NZ_BNAV01000001.1"/>
</dbReference>
<feature type="domain" description="AB hydrolase-1" evidence="1">
    <location>
        <begin position="51"/>
        <end position="208"/>
    </location>
</feature>
<evidence type="ECO:0000259" key="1">
    <source>
        <dbReference type="Pfam" id="PF00561"/>
    </source>
</evidence>
<dbReference type="EMBL" id="BNAV01000001">
    <property type="protein sequence ID" value="GHF34884.1"/>
    <property type="molecule type" value="Genomic_DNA"/>
</dbReference>
<protein>
    <submittedName>
        <fullName evidence="2">Alpha/beta hydrolase</fullName>
    </submittedName>
</protein>